<gene>
    <name evidence="2" type="ORF">GN277_26860</name>
</gene>
<dbReference type="PROSITE" id="PS00409">
    <property type="entry name" value="PROKAR_NTER_METHYL"/>
    <property type="match status" value="1"/>
</dbReference>
<evidence type="ECO:0000313" key="3">
    <source>
        <dbReference type="Proteomes" id="UP000460412"/>
    </source>
</evidence>
<dbReference type="AlphaFoldDB" id="A0A7X3MLW9"/>
<keyword evidence="1" id="KW-0472">Membrane</keyword>
<evidence type="ECO:0008006" key="4">
    <source>
        <dbReference type="Google" id="ProtNLM"/>
    </source>
</evidence>
<name>A0A7X3MLW9_9FIRM</name>
<dbReference type="Proteomes" id="UP000460412">
    <property type="component" value="Unassembled WGS sequence"/>
</dbReference>
<sequence length="244" mass="27487">MRGLHRLRRYRKSGISLVEMVVTLLIFSIMMTMMVGVLSPAAKIFIRIQKLQYAQIILDNTIQELRGMTRDATGHIKIYDKCGAGDGIAGLTGAERGQGLEFVNEEGYVMLISTEGCPDTGVYRGSQLLSTVNLGDVPAGRLFARYYVREKDEKYHYEDALGQPIARAVNSVFTDGYYMGNYLEIIFSYPAGTVQDESVDYLEAEVRLYSDAQRTELMIKEHVILDLRYDVKRLDGVTANKEVL</sequence>
<keyword evidence="1" id="KW-1133">Transmembrane helix</keyword>
<reference evidence="2 3" key="1">
    <citation type="submission" date="2019-12" db="EMBL/GenBank/DDBJ databases">
        <title>Sporaefaciens musculi gen. nov., sp. nov., a novel bacterium isolated from the caecum of an obese mouse.</title>
        <authorList>
            <person name="Rasmussen T.S."/>
            <person name="Streidl T."/>
            <person name="Hitch T.C.A."/>
            <person name="Wortmann E."/>
            <person name="Deptula P."/>
            <person name="Hansen M."/>
            <person name="Nielsen D.S."/>
            <person name="Clavel T."/>
            <person name="Vogensen F.K."/>
        </authorList>
    </citation>
    <scope>NUCLEOTIDE SEQUENCE [LARGE SCALE GENOMIC DNA]</scope>
    <source>
        <strain evidence="2 3">WCA-9-b2</strain>
    </source>
</reference>
<evidence type="ECO:0000313" key="2">
    <source>
        <dbReference type="EMBL" id="MXP78831.1"/>
    </source>
</evidence>
<protein>
    <recommendedName>
        <fullName evidence="4">Prepilin-type N-terminal cleavage/methylation domain-containing protein</fullName>
    </recommendedName>
</protein>
<proteinExistence type="predicted"/>
<dbReference type="Pfam" id="PF07963">
    <property type="entry name" value="N_methyl"/>
    <property type="match status" value="1"/>
</dbReference>
<comment type="caution">
    <text evidence="2">The sequence shown here is derived from an EMBL/GenBank/DDBJ whole genome shotgun (WGS) entry which is preliminary data.</text>
</comment>
<feature type="transmembrane region" description="Helical" evidence="1">
    <location>
        <begin position="21"/>
        <end position="42"/>
    </location>
</feature>
<dbReference type="EMBL" id="WUQX01000001">
    <property type="protein sequence ID" value="MXP78831.1"/>
    <property type="molecule type" value="Genomic_DNA"/>
</dbReference>
<dbReference type="RefSeq" id="WP_159756030.1">
    <property type="nucleotide sequence ID" value="NZ_WUQX01000001.1"/>
</dbReference>
<evidence type="ECO:0000256" key="1">
    <source>
        <dbReference type="SAM" id="Phobius"/>
    </source>
</evidence>
<accession>A0A7X3MLW9</accession>
<keyword evidence="3" id="KW-1185">Reference proteome</keyword>
<dbReference type="InterPro" id="IPR012902">
    <property type="entry name" value="N_methyl_site"/>
</dbReference>
<organism evidence="2 3">
    <name type="scientific">Sporofaciens musculi</name>
    <dbReference type="NCBI Taxonomy" id="2681861"/>
    <lineage>
        <taxon>Bacteria</taxon>
        <taxon>Bacillati</taxon>
        <taxon>Bacillota</taxon>
        <taxon>Clostridia</taxon>
        <taxon>Lachnospirales</taxon>
        <taxon>Lachnospiraceae</taxon>
        <taxon>Sporofaciens</taxon>
    </lineage>
</organism>
<keyword evidence="1" id="KW-0812">Transmembrane</keyword>